<feature type="compositionally biased region" description="Basic and acidic residues" evidence="1">
    <location>
        <begin position="1374"/>
        <end position="1385"/>
    </location>
</feature>
<feature type="compositionally biased region" description="Polar residues" evidence="1">
    <location>
        <begin position="1396"/>
        <end position="1420"/>
    </location>
</feature>
<feature type="region of interest" description="Disordered" evidence="1">
    <location>
        <begin position="1374"/>
        <end position="1424"/>
    </location>
</feature>
<feature type="compositionally biased region" description="Acidic residues" evidence="1">
    <location>
        <begin position="1248"/>
        <end position="1268"/>
    </location>
</feature>
<protein>
    <submittedName>
        <fullName evidence="3">Uncharacterized protein LOC111086511</fullName>
    </submittedName>
</protein>
<evidence type="ECO:0000256" key="1">
    <source>
        <dbReference type="SAM" id="MobiDB-lite"/>
    </source>
</evidence>
<organism evidence="2 3">
    <name type="scientific">Limulus polyphemus</name>
    <name type="common">Atlantic horseshoe crab</name>
    <dbReference type="NCBI Taxonomy" id="6850"/>
    <lineage>
        <taxon>Eukaryota</taxon>
        <taxon>Metazoa</taxon>
        <taxon>Ecdysozoa</taxon>
        <taxon>Arthropoda</taxon>
        <taxon>Chelicerata</taxon>
        <taxon>Merostomata</taxon>
        <taxon>Xiphosura</taxon>
        <taxon>Limulidae</taxon>
        <taxon>Limulus</taxon>
    </lineage>
</organism>
<feature type="compositionally biased region" description="Polar residues" evidence="1">
    <location>
        <begin position="1215"/>
        <end position="1228"/>
    </location>
</feature>
<proteinExistence type="predicted"/>
<evidence type="ECO:0000313" key="3">
    <source>
        <dbReference type="RefSeq" id="XP_022245363.1"/>
    </source>
</evidence>
<feature type="compositionally biased region" description="Polar residues" evidence="1">
    <location>
        <begin position="555"/>
        <end position="571"/>
    </location>
</feature>
<feature type="region of interest" description="Disordered" evidence="1">
    <location>
        <begin position="75"/>
        <end position="143"/>
    </location>
</feature>
<accession>A0ABM1SP07</accession>
<feature type="compositionally biased region" description="Basic and acidic residues" evidence="1">
    <location>
        <begin position="1521"/>
        <end position="1532"/>
    </location>
</feature>
<reference evidence="3" key="1">
    <citation type="submission" date="2025-08" db="UniProtKB">
        <authorList>
            <consortium name="RefSeq"/>
        </authorList>
    </citation>
    <scope>IDENTIFICATION</scope>
    <source>
        <tissue evidence="3">Muscle</tissue>
    </source>
</reference>
<dbReference type="Proteomes" id="UP000694941">
    <property type="component" value="Unplaced"/>
</dbReference>
<feature type="compositionally biased region" description="Polar residues" evidence="1">
    <location>
        <begin position="1540"/>
        <end position="1552"/>
    </location>
</feature>
<feature type="region of interest" description="Disordered" evidence="1">
    <location>
        <begin position="1215"/>
        <end position="1274"/>
    </location>
</feature>
<feature type="region of interest" description="Disordered" evidence="1">
    <location>
        <begin position="1321"/>
        <end position="1340"/>
    </location>
</feature>
<feature type="region of interest" description="Disordered" evidence="1">
    <location>
        <begin position="1521"/>
        <end position="1552"/>
    </location>
</feature>
<evidence type="ECO:0000313" key="2">
    <source>
        <dbReference type="Proteomes" id="UP000694941"/>
    </source>
</evidence>
<feature type="region of interest" description="Disordered" evidence="1">
    <location>
        <begin position="158"/>
        <end position="232"/>
    </location>
</feature>
<gene>
    <name evidence="3" type="primary">LOC111086511</name>
</gene>
<feature type="region of interest" description="Disordered" evidence="1">
    <location>
        <begin position="553"/>
        <end position="583"/>
    </location>
</feature>
<name>A0ABM1SP07_LIMPO</name>
<keyword evidence="2" id="KW-1185">Reference proteome</keyword>
<feature type="compositionally biased region" description="Basic and acidic residues" evidence="1">
    <location>
        <begin position="1229"/>
        <end position="1242"/>
    </location>
</feature>
<dbReference type="RefSeq" id="XP_022245363.1">
    <property type="nucleotide sequence ID" value="XM_022389655.1"/>
</dbReference>
<dbReference type="GeneID" id="111086511"/>
<sequence length="1552" mass="174466">MYDAIHMTTQSLNNVTHLQMDCLDEPCASPCAQVDSSDKTRLSLCPQTDSLDKTHIPPCVKVDSSDKTCLSVCPQTDSSDKTHVSPCLQTDSSDKTHVPPCVKIDSSDKTHVSPCPQTDSSDKTHVPPCVKIDSSDKTHVPPYVKVDSSDKTCLSVCPQTDSSDKTHVPPCVKIDSSDKTRVSPCPQNDSSDKTRVSPCPQTGSSDKTRVSPCPQNDSSDKTRVSPCPQNDSSDKARIYPCLQADYLSKIHTTSVSEQNDDLNGQHTIYFPLKDLVNSKKQESLWWNKSCVNLQLSLVDENLEVTVLSIKPQLLDKETYIDRQSSTTLGSESVPHYKKMDVAAQADFAVEKSQESWKSSVLELDLKNVRERKFMDLLLPENLKESRSVKLDWKGKALSQSVDKPGDSSEPKLLRKINEEIELTKDHSRTSVMNKLIKYPKPAVSDQVNGFKKPVQQINPMVAETPEESLKINLPVADVNEKIRHKDTLSVDTVEEGLSSSQSLLVNFVDPDQMFAQTSHLVCTKNSGGQDLSQVAKSFSKSLSQKFTNEYVPEASLSSVQQESSDEAGQSSSDHERQHLQGKISPLKTVSKKKFFDQTSRFNNDSICSVNECDYDSNSQAAETNPLITSNKDVYQINGHEIPQGRSTAVKDIQDNHKCILISQDNKNGKQTPPVNDGIQEGGNHISKHLDECGGANDVTYLSSDDQTAYKEASQIKNDSKLHKNILDNHSLLRLATDNQASLNQIDDDQTYQVRNDQMSKNNQNQVSDLLESQVSDDGDDPYVLLDYQRMTSAGGSEMIPRAYNHSLNFSFDEDSFLICEDIKSLENTNVLSKIHEKTLSVNYLEKLGDKSKNTLHNSSQQIFDHLGVEQNTEISEKIHSSELIDHKNLCSDTEFYGKEFDEENSMACERNTDKPLSSYMNCIPNMWNDACSSQTCVSSPEMLECCSYRNVVNDKDDVKSNFSICSNVLNINESDHDENKRFLHSTLKVKETEKCTSHDVSGSKHGDDESQLFQELVCDNDASSSDADWMFAEELVAPLEVLGNVLTKSHSFEQKDTKVAVSENSEHCVELQSELCTKDIQNSSEIIFRRKRLFPSSRSNSQLSRGVNLSPRCILNDRDMQQRNNLSYCVESSGDQHIDQSVFHSQKFKRVKKFQRIRKIFDSSDSEEKDYYPSNLMKEHHHLLLDQSGEEDYRLSQKSEELLSRPFQRGNCQELSSHTVDSGKYNNQRIHENKDHKDRLDKYSNQQCEEEPDLEFNNLDDETCEEPTTDLPPCSDPIIILSEESQTSGNEDVDDSEAMNRVIANVQADLNCKQTSHSFKNLSDQAAPSEEPASLSGWSGITDVSSQAESQMKKEIEQMYKKIMILEAQLSKSPKNDIEGKKNEDNSFSAKDVNRKTISSNPRIKNQTFVSSQQKLLYSQKTRRRTDDQRLALRNLGTKEDVFEDFARRGNLISNTPEEDQDSVVHHSHSFKDETRSYYGQVDVFNSHSNNGKEVICCNNRGCSQICESNLVTQTNKTSCEKYHSQEVKSENSDDDSDDLFNTVSPTPSKST</sequence>